<dbReference type="AlphaFoldDB" id="A0A0B7MPA4"/>
<evidence type="ECO:0000259" key="1">
    <source>
        <dbReference type="Pfam" id="PF01695"/>
    </source>
</evidence>
<reference evidence="3" key="1">
    <citation type="submission" date="2015-01" db="EMBL/GenBank/DDBJ databases">
        <authorList>
            <person name="Manzoor Shahid"/>
            <person name="Zubair Saima"/>
        </authorList>
    </citation>
    <scope>NUCLEOTIDE SEQUENCE [LARGE SCALE GENOMIC DNA]</scope>
    <source>
        <strain evidence="3">Sp3</strain>
    </source>
</reference>
<accession>A0A0B7MPA4</accession>
<keyword evidence="2" id="KW-0547">Nucleotide-binding</keyword>
<proteinExistence type="predicted"/>
<evidence type="ECO:0000313" key="2">
    <source>
        <dbReference type="EMBL" id="CEO89806.1"/>
    </source>
</evidence>
<name>A0A0B7MPA4_9FIRM</name>
<dbReference type="PANTHER" id="PTHR30050">
    <property type="entry name" value="CHROMOSOMAL REPLICATION INITIATOR PROTEIN DNAA"/>
    <property type="match status" value="1"/>
</dbReference>
<evidence type="ECO:0000313" key="3">
    <source>
        <dbReference type="Proteomes" id="UP000046155"/>
    </source>
</evidence>
<gene>
    <name evidence="2" type="ORF">SSCH_600026</name>
</gene>
<dbReference type="InterPro" id="IPR027417">
    <property type="entry name" value="P-loop_NTPase"/>
</dbReference>
<keyword evidence="2" id="KW-0067">ATP-binding</keyword>
<dbReference type="RefSeq" id="WP_052835615.1">
    <property type="nucleotide sequence ID" value="NZ_CDRZ01000259.1"/>
</dbReference>
<dbReference type="PANTHER" id="PTHR30050:SF4">
    <property type="entry name" value="ATP-BINDING PROTEIN RV3427C IN INSERTION SEQUENCE-RELATED"/>
    <property type="match status" value="1"/>
</dbReference>
<dbReference type="InterPro" id="IPR002611">
    <property type="entry name" value="IstB_ATP-bd"/>
</dbReference>
<dbReference type="GO" id="GO:0005524">
    <property type="term" value="F:ATP binding"/>
    <property type="evidence" value="ECO:0007669"/>
    <property type="project" value="UniProtKB-KW"/>
</dbReference>
<dbReference type="Pfam" id="PF01695">
    <property type="entry name" value="IstB_IS21"/>
    <property type="match status" value="1"/>
</dbReference>
<dbReference type="GO" id="GO:0006260">
    <property type="term" value="P:DNA replication"/>
    <property type="evidence" value="ECO:0007669"/>
    <property type="project" value="TreeGrafter"/>
</dbReference>
<sequence>MITGDVGAGKTFIAGSITNFLLKEGIQVLFLVVPDFLDAIRSTYSKGTVEEDEATLIKGARQAEVLVLDDLGVHNYTPWTCNKLYSLLNYRMNYHLPVVITTNLDLSEIEKFLGKRTTSRIVQMCRVYRLTVDKDIRYQKSVEDKNY</sequence>
<protein>
    <submittedName>
        <fullName evidence="2">IstB domain protein ATP-binding protein</fullName>
    </submittedName>
</protein>
<organism evidence="2 3">
    <name type="scientific">Syntrophaceticus schinkii</name>
    <dbReference type="NCBI Taxonomy" id="499207"/>
    <lineage>
        <taxon>Bacteria</taxon>
        <taxon>Bacillati</taxon>
        <taxon>Bacillota</taxon>
        <taxon>Clostridia</taxon>
        <taxon>Thermoanaerobacterales</taxon>
        <taxon>Thermoanaerobacterales Family III. Incertae Sedis</taxon>
        <taxon>Syntrophaceticus</taxon>
    </lineage>
</organism>
<keyword evidence="3" id="KW-1185">Reference proteome</keyword>
<dbReference type="Gene3D" id="3.40.50.300">
    <property type="entry name" value="P-loop containing nucleotide triphosphate hydrolases"/>
    <property type="match status" value="1"/>
</dbReference>
<dbReference type="SUPFAM" id="SSF52540">
    <property type="entry name" value="P-loop containing nucleoside triphosphate hydrolases"/>
    <property type="match status" value="1"/>
</dbReference>
<dbReference type="EMBL" id="CDRZ01000259">
    <property type="protein sequence ID" value="CEO89806.1"/>
    <property type="molecule type" value="Genomic_DNA"/>
</dbReference>
<dbReference type="Proteomes" id="UP000046155">
    <property type="component" value="Unassembled WGS sequence"/>
</dbReference>
<feature type="domain" description="IstB-like ATP-binding" evidence="1">
    <location>
        <begin position="2"/>
        <end position="117"/>
    </location>
</feature>